<feature type="region of interest" description="Disordered" evidence="1">
    <location>
        <begin position="1"/>
        <end position="63"/>
    </location>
</feature>
<gene>
    <name evidence="3" type="ORF">SAMN02983003_2951</name>
</gene>
<feature type="compositionally biased region" description="Pro residues" evidence="1">
    <location>
        <begin position="52"/>
        <end position="63"/>
    </location>
</feature>
<dbReference type="RefSeq" id="WP_143145816.1">
    <property type="nucleotide sequence ID" value="NZ_FPKU01000002.1"/>
</dbReference>
<organism evidence="3 4">
    <name type="scientific">Devosia enhydra</name>
    <dbReference type="NCBI Taxonomy" id="665118"/>
    <lineage>
        <taxon>Bacteria</taxon>
        <taxon>Pseudomonadati</taxon>
        <taxon>Pseudomonadota</taxon>
        <taxon>Alphaproteobacteria</taxon>
        <taxon>Hyphomicrobiales</taxon>
        <taxon>Devosiaceae</taxon>
        <taxon>Devosia</taxon>
    </lineage>
</organism>
<proteinExistence type="predicted"/>
<dbReference type="EMBL" id="FPKU01000002">
    <property type="protein sequence ID" value="SFZ85781.1"/>
    <property type="molecule type" value="Genomic_DNA"/>
</dbReference>
<dbReference type="STRING" id="665118.SAMN02983003_2951"/>
<keyword evidence="4" id="KW-1185">Reference proteome</keyword>
<feature type="compositionally biased region" description="Low complexity" evidence="1">
    <location>
        <begin position="21"/>
        <end position="51"/>
    </location>
</feature>
<evidence type="ECO:0000256" key="1">
    <source>
        <dbReference type="SAM" id="MobiDB-lite"/>
    </source>
</evidence>
<evidence type="ECO:0000256" key="2">
    <source>
        <dbReference type="SAM" id="Phobius"/>
    </source>
</evidence>
<dbReference type="OrthoDB" id="7949448at2"/>
<keyword evidence="2" id="KW-0812">Transmembrane</keyword>
<keyword evidence="2" id="KW-0472">Membrane</keyword>
<dbReference type="AlphaFoldDB" id="A0A1K2I062"/>
<reference evidence="3 4" key="1">
    <citation type="submission" date="2016-11" db="EMBL/GenBank/DDBJ databases">
        <authorList>
            <person name="Jaros S."/>
            <person name="Januszkiewicz K."/>
            <person name="Wedrychowicz H."/>
        </authorList>
    </citation>
    <scope>NUCLEOTIDE SEQUENCE [LARGE SCALE GENOMIC DNA]</scope>
    <source>
        <strain evidence="3 4">ATCC 23634</strain>
    </source>
</reference>
<sequence>MSTAPPTDDGAIRPDPAAETPRPVAQAAEPAEAGGDAAPAEPAAPRFALPPFRRPNLPPLPRPSLPPGLMPAIGGGVSRVASEAGGAILAIGRRFDLVLPVLATAVGLIALGGAVIVDRAGQARDDRLRAEIAELRTALELSSKIIIGNVPVAAEQAARGAISADLEAANARLAAIETEMGGLAETIANLPPPGTAVAMAGDGGAGLDGPTEDCIPLQTRFMVTAGDSYPICRTPVVVDVVDVTGDSVILEGVEPIYSGGFTRLGVANCTAMVFTAGIEGFAEMRVAC</sequence>
<evidence type="ECO:0000313" key="3">
    <source>
        <dbReference type="EMBL" id="SFZ85781.1"/>
    </source>
</evidence>
<name>A0A1K2I062_9HYPH</name>
<accession>A0A1K2I062</accession>
<dbReference type="Proteomes" id="UP000183447">
    <property type="component" value="Unassembled WGS sequence"/>
</dbReference>
<protein>
    <submittedName>
        <fullName evidence="3">Uncharacterized protein</fullName>
    </submittedName>
</protein>
<keyword evidence="2" id="KW-1133">Transmembrane helix</keyword>
<feature type="transmembrane region" description="Helical" evidence="2">
    <location>
        <begin position="97"/>
        <end position="117"/>
    </location>
</feature>
<evidence type="ECO:0000313" key="4">
    <source>
        <dbReference type="Proteomes" id="UP000183447"/>
    </source>
</evidence>